<sequence>MIKFCQKFKTYFSSSFIPYNPKGFKDVSKYIQNHQSIQIKLCDFDVSKDQFIYAYNNFLNSIQDDDFNLYVQEVCDKQLADQFIEGLSRIQNQSLKLEKVLNDEVQEEIFFTEFNFFISVNRNISLYDHTVLQSLDEFPKFIQLNSQAKELLNCVQIGAFIKSKLSLKISDFEHEPENFHHVRFMVLKDAEELKSLFSTLKSILFYNEKEVYFGNNPTWKIIDLDRNMGKQYPLFF</sequence>
<reference evidence="1" key="1">
    <citation type="submission" date="2021-01" db="EMBL/GenBank/DDBJ databases">
        <authorList>
            <consortium name="Genoscope - CEA"/>
            <person name="William W."/>
        </authorList>
    </citation>
    <scope>NUCLEOTIDE SEQUENCE</scope>
</reference>
<accession>A0A8S1QV57</accession>
<proteinExistence type="predicted"/>
<protein>
    <submittedName>
        <fullName evidence="1">Uncharacterized protein</fullName>
    </submittedName>
</protein>
<gene>
    <name evidence="1" type="ORF">PSON_ATCC_30995.1.T1220054</name>
</gene>
<dbReference type="Proteomes" id="UP000692954">
    <property type="component" value="Unassembled WGS sequence"/>
</dbReference>
<dbReference type="EMBL" id="CAJJDN010000122">
    <property type="protein sequence ID" value="CAD8119638.1"/>
    <property type="molecule type" value="Genomic_DNA"/>
</dbReference>
<name>A0A8S1QV57_9CILI</name>
<evidence type="ECO:0000313" key="2">
    <source>
        <dbReference type="Proteomes" id="UP000692954"/>
    </source>
</evidence>
<keyword evidence="2" id="KW-1185">Reference proteome</keyword>
<evidence type="ECO:0000313" key="1">
    <source>
        <dbReference type="EMBL" id="CAD8119638.1"/>
    </source>
</evidence>
<comment type="caution">
    <text evidence="1">The sequence shown here is derived from an EMBL/GenBank/DDBJ whole genome shotgun (WGS) entry which is preliminary data.</text>
</comment>
<organism evidence="1 2">
    <name type="scientific">Paramecium sonneborni</name>
    <dbReference type="NCBI Taxonomy" id="65129"/>
    <lineage>
        <taxon>Eukaryota</taxon>
        <taxon>Sar</taxon>
        <taxon>Alveolata</taxon>
        <taxon>Ciliophora</taxon>
        <taxon>Intramacronucleata</taxon>
        <taxon>Oligohymenophorea</taxon>
        <taxon>Peniculida</taxon>
        <taxon>Parameciidae</taxon>
        <taxon>Paramecium</taxon>
    </lineage>
</organism>
<dbReference type="OrthoDB" id="308051at2759"/>
<dbReference type="AlphaFoldDB" id="A0A8S1QV57"/>